<dbReference type="EMBL" id="JAUSUC010000006">
    <property type="protein sequence ID" value="MDQ0214380.1"/>
    <property type="molecule type" value="Genomic_DNA"/>
</dbReference>
<dbReference type="PANTHER" id="PTHR11496:SF102">
    <property type="entry name" value="ALCOHOL DEHYDROGENASE 4"/>
    <property type="match status" value="1"/>
</dbReference>
<dbReference type="GO" id="GO:0004022">
    <property type="term" value="F:alcohol dehydrogenase (NAD+) activity"/>
    <property type="evidence" value="ECO:0007669"/>
    <property type="project" value="TreeGrafter"/>
</dbReference>
<evidence type="ECO:0000256" key="2">
    <source>
        <dbReference type="ARBA" id="ARBA00023002"/>
    </source>
</evidence>
<dbReference type="Gene3D" id="3.40.50.1970">
    <property type="match status" value="1"/>
</dbReference>
<dbReference type="GO" id="GO:0046872">
    <property type="term" value="F:metal ion binding"/>
    <property type="evidence" value="ECO:0007669"/>
    <property type="project" value="InterPro"/>
</dbReference>
<keyword evidence="6" id="KW-1185">Reference proteome</keyword>
<dbReference type="PANTHER" id="PTHR11496">
    <property type="entry name" value="ALCOHOL DEHYDROGENASE"/>
    <property type="match status" value="1"/>
</dbReference>
<gene>
    <name evidence="5" type="ORF">J2S13_000776</name>
</gene>
<comment type="caution">
    <text evidence="5">The sequence shown here is derived from an EMBL/GenBank/DDBJ whole genome shotgun (WGS) entry which is preliminary data.</text>
</comment>
<feature type="domain" description="Alcohol dehydrogenase iron-type/glycerol dehydrogenase GldA" evidence="3">
    <location>
        <begin position="10"/>
        <end position="176"/>
    </location>
</feature>
<dbReference type="AlphaFoldDB" id="A0AAJ1WI83"/>
<dbReference type="FunFam" id="1.20.1090.10:FF:000001">
    <property type="entry name" value="Aldehyde-alcohol dehydrogenase"/>
    <property type="match status" value="1"/>
</dbReference>
<dbReference type="Pfam" id="PF00465">
    <property type="entry name" value="Fe-ADH"/>
    <property type="match status" value="1"/>
</dbReference>
<organism evidence="5 6">
    <name type="scientific">Oikeobacillus pervagus</name>
    <dbReference type="NCBI Taxonomy" id="1325931"/>
    <lineage>
        <taxon>Bacteria</taxon>
        <taxon>Bacillati</taxon>
        <taxon>Bacillota</taxon>
        <taxon>Bacilli</taxon>
        <taxon>Bacillales</taxon>
        <taxon>Bacillaceae</taxon>
        <taxon>Oikeobacillus</taxon>
    </lineage>
</organism>
<sequence length="382" mass="41040">MNIHKFVMPEVIFGAGSLKQVGESCIRLGATNVFIVSDSGVIETGWLEVVMDDCKKAGLKVHTFSDITVNPKDHEVEKGCQLYVEKECDAIIGIGGGSAMDAAKAIAILSTNGGEIEDYEGVDKINRPLPPLIMIPTTAGSGSEVSQFSVIVHTKWKKKMTIVSKSLVPDIAIVDPDTLATKSALLTAATGIDVLTHGIEAYVSLAATPLTDVHAQNAIKLVANYLRPSVASKMNKEAKLQMAIASLQAGLAFSNAILGAVHAMSHTIGGRYPMLHGEVNSILLPHVMEFNLLANPKKFSEIAYLLGVNTHGIPEVEAGKQGIESIKQLLKDIDAPDSLSKMGIEEEVIPLMSQMAIKDACMITNPRDMTINELENLFKRAW</sequence>
<protein>
    <submittedName>
        <fullName evidence="5">1,3-propanediol dehydrogenase</fullName>
        <ecNumber evidence="5">1.1.1.202</ecNumber>
    </submittedName>
</protein>
<dbReference type="GO" id="GO:0047516">
    <property type="term" value="F:1,3-propanediol dehydrogenase activity"/>
    <property type="evidence" value="ECO:0007669"/>
    <property type="project" value="UniProtKB-EC"/>
</dbReference>
<dbReference type="InterPro" id="IPR001670">
    <property type="entry name" value="ADH_Fe/GldA"/>
</dbReference>
<comment type="similarity">
    <text evidence="1">Belongs to the iron-containing alcohol dehydrogenase family.</text>
</comment>
<reference evidence="5" key="1">
    <citation type="submission" date="2023-07" db="EMBL/GenBank/DDBJ databases">
        <title>Genomic Encyclopedia of Type Strains, Phase IV (KMG-IV): sequencing the most valuable type-strain genomes for metagenomic binning, comparative biology and taxonomic classification.</title>
        <authorList>
            <person name="Goeker M."/>
        </authorList>
    </citation>
    <scope>NUCLEOTIDE SEQUENCE</scope>
    <source>
        <strain evidence="5">DSM 23947</strain>
    </source>
</reference>
<evidence type="ECO:0000259" key="3">
    <source>
        <dbReference type="Pfam" id="PF00465"/>
    </source>
</evidence>
<evidence type="ECO:0000256" key="1">
    <source>
        <dbReference type="ARBA" id="ARBA00007358"/>
    </source>
</evidence>
<dbReference type="Pfam" id="PF25137">
    <property type="entry name" value="ADH_Fe_C"/>
    <property type="match status" value="1"/>
</dbReference>
<proteinExistence type="inferred from homology"/>
<dbReference type="CDD" id="cd17814">
    <property type="entry name" value="Fe-ADH-like"/>
    <property type="match status" value="1"/>
</dbReference>
<accession>A0AAJ1WI83</accession>
<dbReference type="EC" id="1.1.1.202" evidence="5"/>
<evidence type="ECO:0000259" key="4">
    <source>
        <dbReference type="Pfam" id="PF25137"/>
    </source>
</evidence>
<dbReference type="Proteomes" id="UP001237207">
    <property type="component" value="Unassembled WGS sequence"/>
</dbReference>
<dbReference type="SUPFAM" id="SSF56796">
    <property type="entry name" value="Dehydroquinate synthase-like"/>
    <property type="match status" value="1"/>
</dbReference>
<dbReference type="RefSeq" id="WP_307256372.1">
    <property type="nucleotide sequence ID" value="NZ_JAUSUC010000006.1"/>
</dbReference>
<feature type="domain" description="Fe-containing alcohol dehydrogenase-like C-terminal" evidence="4">
    <location>
        <begin position="187"/>
        <end position="382"/>
    </location>
</feature>
<dbReference type="InterPro" id="IPR039697">
    <property type="entry name" value="Alcohol_dehydrogenase_Fe"/>
</dbReference>
<evidence type="ECO:0000313" key="5">
    <source>
        <dbReference type="EMBL" id="MDQ0214380.1"/>
    </source>
</evidence>
<dbReference type="InterPro" id="IPR056798">
    <property type="entry name" value="ADH_Fe_C"/>
</dbReference>
<dbReference type="FunFam" id="3.40.50.1970:FF:000003">
    <property type="entry name" value="Alcohol dehydrogenase, iron-containing"/>
    <property type="match status" value="1"/>
</dbReference>
<name>A0AAJ1WI83_9BACI</name>
<keyword evidence="2 5" id="KW-0560">Oxidoreductase</keyword>
<evidence type="ECO:0000313" key="6">
    <source>
        <dbReference type="Proteomes" id="UP001237207"/>
    </source>
</evidence>
<dbReference type="Gene3D" id="1.20.1090.10">
    <property type="entry name" value="Dehydroquinate synthase-like - alpha domain"/>
    <property type="match status" value="1"/>
</dbReference>